<feature type="domain" description="Zn(2)-C6 fungal-type" evidence="8">
    <location>
        <begin position="62"/>
        <end position="90"/>
    </location>
</feature>
<keyword evidence="6" id="KW-0539">Nucleus</keyword>
<evidence type="ECO:0000256" key="6">
    <source>
        <dbReference type="ARBA" id="ARBA00023242"/>
    </source>
</evidence>
<evidence type="ECO:0000256" key="7">
    <source>
        <dbReference type="SAM" id="MobiDB-lite"/>
    </source>
</evidence>
<dbReference type="InterPro" id="IPR001138">
    <property type="entry name" value="Zn2Cys6_DnaBD"/>
</dbReference>
<dbReference type="GO" id="GO:0008270">
    <property type="term" value="F:zinc ion binding"/>
    <property type="evidence" value="ECO:0007669"/>
    <property type="project" value="InterPro"/>
</dbReference>
<dbReference type="PROSITE" id="PS50048">
    <property type="entry name" value="ZN2_CY6_FUNGAL_2"/>
    <property type="match status" value="1"/>
</dbReference>
<protein>
    <recommendedName>
        <fullName evidence="8">Zn(2)-C6 fungal-type domain-containing protein</fullName>
    </recommendedName>
</protein>
<evidence type="ECO:0000256" key="5">
    <source>
        <dbReference type="ARBA" id="ARBA00023163"/>
    </source>
</evidence>
<feature type="compositionally biased region" description="Polar residues" evidence="7">
    <location>
        <begin position="11"/>
        <end position="24"/>
    </location>
</feature>
<evidence type="ECO:0000256" key="3">
    <source>
        <dbReference type="ARBA" id="ARBA00023015"/>
    </source>
</evidence>
<comment type="caution">
    <text evidence="9">The sequence shown here is derived from an EMBL/GenBank/DDBJ whole genome shotgun (WGS) entry which is preliminary data.</text>
</comment>
<evidence type="ECO:0000313" key="10">
    <source>
        <dbReference type="Proteomes" id="UP001232148"/>
    </source>
</evidence>
<name>A0AAD9LYP0_9PEZI</name>
<feature type="compositionally biased region" description="Low complexity" evidence="7">
    <location>
        <begin position="25"/>
        <end position="39"/>
    </location>
</feature>
<keyword evidence="3" id="KW-0805">Transcription regulation</keyword>
<dbReference type="Pfam" id="PF00172">
    <property type="entry name" value="Zn_clus"/>
    <property type="match status" value="1"/>
</dbReference>
<sequence>MTKLKEILPLNNKQTRYVSESNNVPPSSASPETGSTSSTRNELTADRKAKLSRTSTPKVRTGCITCKKRHVKCDEAKPHCGNCLQSRRRCDGYLVGPKKNKTSPPAQICWDSRQVVRRAQAPSPTAQAKLDTRARDFPDDAGLLYFQEFVDLLRGPWMGAPSGGDLWLVMLPQLARNNTTLRSAAMAIGALSVWCRQSAFGSLRAVTAPNHPIRRGDAHYFNAVTHYCESLKLQRRRSSLQDAVFLSVLLLFFESLRGDRKAALDHVNHALSLLLAIVTDADAALHLSKLAPNPRPVIGAVAEVFNQLARQARTVFRGRILDGPPLPDLKRGLRNNKQTMASFQVLLSQIKSDCATESTVPPVFRSLDEFENTWPTVRRHEAALNSIMEDAVLNTKINCPHDDDRVAQLHAVLLGDPHIREYCANFQKSMDRLDAAFQPLFRNILSSDMESPVYLRAILLRLEFLGVYIFNNAGSFLEASSVLALTPLFREYLSLSQIALRTAKEEAQRNPATQMSLQRGLAWHILFVSLFSRDPIIRDEAVWMLRDYPGQDGLWNTRALYALALRNRHLECLNAVEGTPEDQWRRLWRREFIFENGGDRVVLRYMDKDKSTGAWHLVEETAEIQGEGEAVQWTRQPITGHGGMLLLDLYTTSSQDV</sequence>
<dbReference type="PROSITE" id="PS00463">
    <property type="entry name" value="ZN2_CY6_FUNGAL_1"/>
    <property type="match status" value="1"/>
</dbReference>
<dbReference type="AlphaFoldDB" id="A0AAD9LYP0"/>
<evidence type="ECO:0000256" key="1">
    <source>
        <dbReference type="ARBA" id="ARBA00022723"/>
    </source>
</evidence>
<keyword evidence="4" id="KW-0238">DNA-binding</keyword>
<dbReference type="InterPro" id="IPR036864">
    <property type="entry name" value="Zn2-C6_fun-type_DNA-bd_sf"/>
</dbReference>
<dbReference type="InterPro" id="IPR052360">
    <property type="entry name" value="Transcr_Regulatory_Proteins"/>
</dbReference>
<evidence type="ECO:0000256" key="2">
    <source>
        <dbReference type="ARBA" id="ARBA00022833"/>
    </source>
</evidence>
<dbReference type="GO" id="GO:0000981">
    <property type="term" value="F:DNA-binding transcription factor activity, RNA polymerase II-specific"/>
    <property type="evidence" value="ECO:0007669"/>
    <property type="project" value="InterPro"/>
</dbReference>
<dbReference type="CDD" id="cd00067">
    <property type="entry name" value="GAL4"/>
    <property type="match status" value="1"/>
</dbReference>
<keyword evidence="10" id="KW-1185">Reference proteome</keyword>
<dbReference type="PANTHER" id="PTHR36206:SF4">
    <property type="entry name" value="HYPOTHETICAL CONSERVED PROTEIN (EUROFUNG)-RELATED"/>
    <property type="match status" value="1"/>
</dbReference>
<dbReference type="SMART" id="SM00066">
    <property type="entry name" value="GAL4"/>
    <property type="match status" value="1"/>
</dbReference>
<keyword evidence="5" id="KW-0804">Transcription</keyword>
<reference evidence="9" key="1">
    <citation type="submission" date="2021-06" db="EMBL/GenBank/DDBJ databases">
        <title>Comparative genomics, transcriptomics and evolutionary studies reveal genomic signatures of adaptation to plant cell wall in hemibiotrophic fungi.</title>
        <authorList>
            <consortium name="DOE Joint Genome Institute"/>
            <person name="Baroncelli R."/>
            <person name="Diaz J.F."/>
            <person name="Benocci T."/>
            <person name="Peng M."/>
            <person name="Battaglia E."/>
            <person name="Haridas S."/>
            <person name="Andreopoulos W."/>
            <person name="Labutti K."/>
            <person name="Pangilinan J."/>
            <person name="Floch G.L."/>
            <person name="Makela M.R."/>
            <person name="Henrissat B."/>
            <person name="Grigoriev I.V."/>
            <person name="Crouch J.A."/>
            <person name="De Vries R.P."/>
            <person name="Sukno S.A."/>
            <person name="Thon M.R."/>
        </authorList>
    </citation>
    <scope>NUCLEOTIDE SEQUENCE</scope>
    <source>
        <strain evidence="9">MAFF235873</strain>
    </source>
</reference>
<dbReference type="GO" id="GO:0003677">
    <property type="term" value="F:DNA binding"/>
    <property type="evidence" value="ECO:0007669"/>
    <property type="project" value="UniProtKB-KW"/>
</dbReference>
<dbReference type="PANTHER" id="PTHR36206">
    <property type="entry name" value="ASPERCRYPTIN BIOSYNTHESIS CLUSTER-SPECIFIC TRANSCRIPTION REGULATOR ATNN-RELATED"/>
    <property type="match status" value="1"/>
</dbReference>
<dbReference type="Proteomes" id="UP001232148">
    <property type="component" value="Unassembled WGS sequence"/>
</dbReference>
<dbReference type="EMBL" id="MU843019">
    <property type="protein sequence ID" value="KAK2022948.1"/>
    <property type="molecule type" value="Genomic_DNA"/>
</dbReference>
<dbReference type="SUPFAM" id="SSF57701">
    <property type="entry name" value="Zn2/Cys6 DNA-binding domain"/>
    <property type="match status" value="1"/>
</dbReference>
<feature type="region of interest" description="Disordered" evidence="7">
    <location>
        <begin position="1"/>
        <end position="54"/>
    </location>
</feature>
<keyword evidence="1" id="KW-0479">Metal-binding</keyword>
<evidence type="ECO:0000256" key="4">
    <source>
        <dbReference type="ARBA" id="ARBA00023125"/>
    </source>
</evidence>
<organism evidence="9 10">
    <name type="scientific">Colletotrichum zoysiae</name>
    <dbReference type="NCBI Taxonomy" id="1216348"/>
    <lineage>
        <taxon>Eukaryota</taxon>
        <taxon>Fungi</taxon>
        <taxon>Dikarya</taxon>
        <taxon>Ascomycota</taxon>
        <taxon>Pezizomycotina</taxon>
        <taxon>Sordariomycetes</taxon>
        <taxon>Hypocreomycetidae</taxon>
        <taxon>Glomerellales</taxon>
        <taxon>Glomerellaceae</taxon>
        <taxon>Colletotrichum</taxon>
        <taxon>Colletotrichum graminicola species complex</taxon>
    </lineage>
</organism>
<proteinExistence type="predicted"/>
<evidence type="ECO:0000313" key="9">
    <source>
        <dbReference type="EMBL" id="KAK2022948.1"/>
    </source>
</evidence>
<gene>
    <name evidence="9" type="ORF">LX32DRAFT_686847</name>
</gene>
<accession>A0AAD9LYP0</accession>
<dbReference type="Gene3D" id="4.10.240.10">
    <property type="entry name" value="Zn(2)-C6 fungal-type DNA-binding domain"/>
    <property type="match status" value="1"/>
</dbReference>
<keyword evidence="2" id="KW-0862">Zinc</keyword>
<evidence type="ECO:0000259" key="8">
    <source>
        <dbReference type="PROSITE" id="PS50048"/>
    </source>
</evidence>